<accession>A0A9W9ANG6</accession>
<evidence type="ECO:0000313" key="13">
    <source>
        <dbReference type="Proteomes" id="UP001150266"/>
    </source>
</evidence>
<keyword evidence="4 9" id="KW-0349">Heme</keyword>
<feature type="binding site" description="axial binding residue" evidence="9">
    <location>
        <position position="474"/>
    </location>
    <ligand>
        <name>heme</name>
        <dbReference type="ChEBI" id="CHEBI:30413"/>
    </ligand>
    <ligandPart>
        <name>Fe</name>
        <dbReference type="ChEBI" id="CHEBI:18248"/>
    </ligandPart>
</feature>
<dbReference type="CDD" id="cd11065">
    <property type="entry name" value="CYP64-like"/>
    <property type="match status" value="1"/>
</dbReference>
<evidence type="ECO:0000256" key="8">
    <source>
        <dbReference type="ARBA" id="ARBA00023033"/>
    </source>
</evidence>
<proteinExistence type="inferred from homology"/>
<dbReference type="InterPro" id="IPR001128">
    <property type="entry name" value="Cyt_P450"/>
</dbReference>
<keyword evidence="8 10" id="KW-0503">Monooxygenase</keyword>
<dbReference type="GO" id="GO:0004497">
    <property type="term" value="F:monooxygenase activity"/>
    <property type="evidence" value="ECO:0007669"/>
    <property type="project" value="UniProtKB-KW"/>
</dbReference>
<dbReference type="PROSITE" id="PS00086">
    <property type="entry name" value="CYTOCHROME_P450"/>
    <property type="match status" value="1"/>
</dbReference>
<dbReference type="EMBL" id="JAOTPV010000003">
    <property type="protein sequence ID" value="KAJ4485412.1"/>
    <property type="molecule type" value="Genomic_DNA"/>
</dbReference>
<dbReference type="GO" id="GO:0005506">
    <property type="term" value="F:iron ion binding"/>
    <property type="evidence" value="ECO:0007669"/>
    <property type="project" value="InterPro"/>
</dbReference>
<dbReference type="Pfam" id="PF00067">
    <property type="entry name" value="p450"/>
    <property type="match status" value="1"/>
</dbReference>
<dbReference type="GO" id="GO:0016705">
    <property type="term" value="F:oxidoreductase activity, acting on paired donors, with incorporation or reduction of molecular oxygen"/>
    <property type="evidence" value="ECO:0007669"/>
    <property type="project" value="InterPro"/>
</dbReference>
<dbReference type="AlphaFoldDB" id="A0A9W9ANG6"/>
<evidence type="ECO:0000256" key="4">
    <source>
        <dbReference type="ARBA" id="ARBA00022617"/>
    </source>
</evidence>
<dbReference type="Gene3D" id="1.10.630.10">
    <property type="entry name" value="Cytochrome P450"/>
    <property type="match status" value="1"/>
</dbReference>
<gene>
    <name evidence="12" type="ORF">J3R30DRAFT_1354710</name>
</gene>
<dbReference type="InterPro" id="IPR050364">
    <property type="entry name" value="Cytochrome_P450_fung"/>
</dbReference>
<comment type="pathway">
    <text evidence="2">Secondary metabolite biosynthesis.</text>
</comment>
<dbReference type="InterPro" id="IPR036396">
    <property type="entry name" value="Cyt_P450_sf"/>
</dbReference>
<reference evidence="12" key="1">
    <citation type="submission" date="2022-08" db="EMBL/GenBank/DDBJ databases">
        <title>A Global Phylogenomic Analysis of the Shiitake Genus Lentinula.</title>
        <authorList>
            <consortium name="DOE Joint Genome Institute"/>
            <person name="Sierra-Patev S."/>
            <person name="Min B."/>
            <person name="Naranjo-Ortiz M."/>
            <person name="Looney B."/>
            <person name="Konkel Z."/>
            <person name="Slot J.C."/>
            <person name="Sakamoto Y."/>
            <person name="Steenwyk J.L."/>
            <person name="Rokas A."/>
            <person name="Carro J."/>
            <person name="Camarero S."/>
            <person name="Ferreira P."/>
            <person name="Molpeceres G."/>
            <person name="Ruiz-Duenas F.J."/>
            <person name="Serrano A."/>
            <person name="Henrissat B."/>
            <person name="Drula E."/>
            <person name="Hughes K.W."/>
            <person name="Mata J.L."/>
            <person name="Ishikawa N.K."/>
            <person name="Vargas-Isla R."/>
            <person name="Ushijima S."/>
            <person name="Smith C.A."/>
            <person name="Ahrendt S."/>
            <person name="Andreopoulos W."/>
            <person name="He G."/>
            <person name="Labutti K."/>
            <person name="Lipzen A."/>
            <person name="Ng V."/>
            <person name="Riley R."/>
            <person name="Sandor L."/>
            <person name="Barry K."/>
            <person name="Martinez A.T."/>
            <person name="Xiao Y."/>
            <person name="Gibbons J.G."/>
            <person name="Terashima K."/>
            <person name="Grigoriev I.V."/>
            <person name="Hibbett D.S."/>
        </authorList>
    </citation>
    <scope>NUCLEOTIDE SEQUENCE</scope>
    <source>
        <strain evidence="12">JLM2183</strain>
    </source>
</reference>
<evidence type="ECO:0000256" key="2">
    <source>
        <dbReference type="ARBA" id="ARBA00005179"/>
    </source>
</evidence>
<evidence type="ECO:0000256" key="7">
    <source>
        <dbReference type="ARBA" id="ARBA00023004"/>
    </source>
</evidence>
<keyword evidence="6 10" id="KW-0560">Oxidoreductase</keyword>
<evidence type="ECO:0000256" key="3">
    <source>
        <dbReference type="ARBA" id="ARBA00010617"/>
    </source>
</evidence>
<feature type="transmembrane region" description="Helical" evidence="11">
    <location>
        <begin position="12"/>
        <end position="32"/>
    </location>
</feature>
<keyword evidence="5 9" id="KW-0479">Metal-binding</keyword>
<dbReference type="PANTHER" id="PTHR46300">
    <property type="entry name" value="P450, PUTATIVE (EUROFUNG)-RELATED-RELATED"/>
    <property type="match status" value="1"/>
</dbReference>
<comment type="similarity">
    <text evidence="3 10">Belongs to the cytochrome P450 family.</text>
</comment>
<protein>
    <submittedName>
        <fullName evidence="12">Cytochrome P450</fullName>
    </submittedName>
</protein>
<evidence type="ECO:0000313" key="12">
    <source>
        <dbReference type="EMBL" id="KAJ4485412.1"/>
    </source>
</evidence>
<evidence type="ECO:0000256" key="10">
    <source>
        <dbReference type="RuleBase" id="RU000461"/>
    </source>
</evidence>
<keyword evidence="11" id="KW-1133">Transmembrane helix</keyword>
<evidence type="ECO:0000256" key="6">
    <source>
        <dbReference type="ARBA" id="ARBA00023002"/>
    </source>
</evidence>
<dbReference type="PANTHER" id="PTHR46300:SF7">
    <property type="entry name" value="P450, PUTATIVE (EUROFUNG)-RELATED"/>
    <property type="match status" value="1"/>
</dbReference>
<evidence type="ECO:0000256" key="9">
    <source>
        <dbReference type="PIRSR" id="PIRSR602401-1"/>
    </source>
</evidence>
<dbReference type="InterPro" id="IPR002401">
    <property type="entry name" value="Cyt_P450_E_grp-I"/>
</dbReference>
<comment type="caution">
    <text evidence="12">The sequence shown here is derived from an EMBL/GenBank/DDBJ whole genome shotgun (WGS) entry which is preliminary data.</text>
</comment>
<evidence type="ECO:0000256" key="1">
    <source>
        <dbReference type="ARBA" id="ARBA00001971"/>
    </source>
</evidence>
<keyword evidence="7 9" id="KW-0408">Iron</keyword>
<evidence type="ECO:0000256" key="11">
    <source>
        <dbReference type="SAM" id="Phobius"/>
    </source>
</evidence>
<dbReference type="GO" id="GO:0020037">
    <property type="term" value="F:heme binding"/>
    <property type="evidence" value="ECO:0007669"/>
    <property type="project" value="InterPro"/>
</dbReference>
<dbReference type="PRINTS" id="PR00463">
    <property type="entry name" value="EP450I"/>
</dbReference>
<keyword evidence="11" id="KW-0472">Membrane</keyword>
<evidence type="ECO:0000256" key="5">
    <source>
        <dbReference type="ARBA" id="ARBA00022723"/>
    </source>
</evidence>
<comment type="cofactor">
    <cofactor evidence="1 9">
        <name>heme</name>
        <dbReference type="ChEBI" id="CHEBI:30413"/>
    </cofactor>
</comment>
<keyword evidence="11" id="KW-0812">Transmembrane</keyword>
<sequence length="549" mass="61611">MEFAFISASKEQASSFLVVLSLASALVMWYHYRKYGSGQNLPLPPGPKKLPLLGNAFDMPTVNPHLTFAQWADQYDSDILHLSVAGRDYIILNSLEAVIDLLDKRSGIYSSRPHLTMLQDLIGWDNDLLFMSYGKTFSAHRKLFHQEFHPSNSSIHRSHEKKAVRIFLNSIIDAPDKWLENIKHMIGAIIIGVAYGVPVQPKDDPNIIAASKMYSVLNAAILPGAFLVDVFPILKYVPSWFPGASFKQKAKAWYGIRNATITPPFMQVKEAMTNGTAGDSFSLRCLQNAENPDPRPDHLSVEEEMIKQTAGTLYEGGADTGKTALRTFLFAMICFPDTQREAQEELDRVIGKDRLPDYEDVDFDLPVTLPFVRAIILECLRWQTVVPLAVPHQVDTEDTYKGYYIPKGSTVLPNIWGILRDKKRYGPTAHTFDPKRWLLPKSSNEKPGVRWELNLDMMVHDPIPISFGFGRRVCPGQHMALSTFQINVASLLHSFDITPPLGEDGNPVIPQIKYVSGVTSGPAPFECNIKPRSEEHVALIRQALLEIEI</sequence>
<dbReference type="Proteomes" id="UP001150266">
    <property type="component" value="Unassembled WGS sequence"/>
</dbReference>
<dbReference type="SUPFAM" id="SSF48264">
    <property type="entry name" value="Cytochrome P450"/>
    <property type="match status" value="1"/>
</dbReference>
<keyword evidence="13" id="KW-1185">Reference proteome</keyword>
<organism evidence="12 13">
    <name type="scientific">Lentinula aciculospora</name>
    <dbReference type="NCBI Taxonomy" id="153920"/>
    <lineage>
        <taxon>Eukaryota</taxon>
        <taxon>Fungi</taxon>
        <taxon>Dikarya</taxon>
        <taxon>Basidiomycota</taxon>
        <taxon>Agaricomycotina</taxon>
        <taxon>Agaricomycetes</taxon>
        <taxon>Agaricomycetidae</taxon>
        <taxon>Agaricales</taxon>
        <taxon>Marasmiineae</taxon>
        <taxon>Omphalotaceae</taxon>
        <taxon>Lentinula</taxon>
    </lineage>
</organism>
<dbReference type="OrthoDB" id="2889918at2759"/>
<dbReference type="InterPro" id="IPR017972">
    <property type="entry name" value="Cyt_P450_CS"/>
</dbReference>
<name>A0A9W9ANG6_9AGAR</name>